<dbReference type="OrthoDB" id="2188863at2759"/>
<reference evidence="2 3" key="1">
    <citation type="journal article" date="2017" name="Environ. Microbiol.">
        <title>Decay of the glycolytic pathway and adaptation to intranuclear parasitism within Enterocytozoonidae microsporidia.</title>
        <authorList>
            <person name="Wiredu Boakye D."/>
            <person name="Jaroenlak P."/>
            <person name="Prachumwat A."/>
            <person name="Williams T.A."/>
            <person name="Bateman K.S."/>
            <person name="Itsathitphaisarn O."/>
            <person name="Sritunyalucksana K."/>
            <person name="Paszkiewicz K.H."/>
            <person name="Moore K.A."/>
            <person name="Stentiford G.D."/>
            <person name="Williams B.A."/>
        </authorList>
    </citation>
    <scope>NUCLEOTIDE SEQUENCE [LARGE SCALE GENOMIC DNA]</scope>
    <source>
        <strain evidence="2 3">TH1</strain>
    </source>
</reference>
<sequence length="259" mass="31032">MFFCFFLKYFMQLINNANHFEHTTLETSHVKDDQINVKGVIKQKQFSDLSFENNTRVDKGIHTTKEKNINELANFKKLEKEDLKVEDLLVIYIYYDRNNFNCANCRYFRTFLEHFKVNLRFINFGSDVFLASKFNSYVFPSFIIRYKGKSYKMQNIKTGEELLDVVNSLQENTSENIRNIVEKGYAVPFKTYMEVGTFTNSLICNINVFIFKTVDFFYFLMRFMPEWVFHLIIFLIIIYLIYSILRSILDIQNIKKKNE</sequence>
<keyword evidence="3" id="KW-1185">Reference proteome</keyword>
<accession>A0A1W0E3I8</accession>
<name>A0A1W0E3I8_9MICR</name>
<evidence type="ECO:0008006" key="4">
    <source>
        <dbReference type="Google" id="ProtNLM"/>
    </source>
</evidence>
<dbReference type="SUPFAM" id="SSF52833">
    <property type="entry name" value="Thioredoxin-like"/>
    <property type="match status" value="1"/>
</dbReference>
<proteinExistence type="predicted"/>
<evidence type="ECO:0000313" key="2">
    <source>
        <dbReference type="EMBL" id="OQS53769.1"/>
    </source>
</evidence>
<keyword evidence="1" id="KW-0812">Transmembrane</keyword>
<dbReference type="AlphaFoldDB" id="A0A1W0E3I8"/>
<dbReference type="InterPro" id="IPR036249">
    <property type="entry name" value="Thioredoxin-like_sf"/>
</dbReference>
<dbReference type="VEuPathDB" id="MicrosporidiaDB:EHP00_1248"/>
<evidence type="ECO:0000313" key="3">
    <source>
        <dbReference type="Proteomes" id="UP000192758"/>
    </source>
</evidence>
<evidence type="ECO:0000256" key="1">
    <source>
        <dbReference type="SAM" id="Phobius"/>
    </source>
</evidence>
<keyword evidence="1" id="KW-0472">Membrane</keyword>
<protein>
    <recommendedName>
        <fullName evidence="4">Thioredoxin domain-containing protein</fullName>
    </recommendedName>
</protein>
<feature type="transmembrane region" description="Helical" evidence="1">
    <location>
        <begin position="227"/>
        <end position="249"/>
    </location>
</feature>
<keyword evidence="1" id="KW-1133">Transmembrane helix</keyword>
<dbReference type="EMBL" id="MNPJ01000025">
    <property type="protein sequence ID" value="OQS53769.1"/>
    <property type="molecule type" value="Genomic_DNA"/>
</dbReference>
<organism evidence="2 3">
    <name type="scientific">Ecytonucleospora hepatopenaei</name>
    <dbReference type="NCBI Taxonomy" id="646526"/>
    <lineage>
        <taxon>Eukaryota</taxon>
        <taxon>Fungi</taxon>
        <taxon>Fungi incertae sedis</taxon>
        <taxon>Microsporidia</taxon>
        <taxon>Enterocytozoonidae</taxon>
        <taxon>Ecytonucleospora</taxon>
    </lineage>
</organism>
<gene>
    <name evidence="2" type="ORF">EHP00_1248</name>
</gene>
<dbReference type="Proteomes" id="UP000192758">
    <property type="component" value="Unassembled WGS sequence"/>
</dbReference>
<comment type="caution">
    <text evidence="2">The sequence shown here is derived from an EMBL/GenBank/DDBJ whole genome shotgun (WGS) entry which is preliminary data.</text>
</comment>